<reference evidence="1 2" key="1">
    <citation type="submission" date="2024-06" db="EMBL/GenBank/DDBJ databases">
        <title>Genomic Encyclopedia of Type Strains, Phase V (KMG-V): Genome sequencing to study the core and pangenomes of soil and plant-associated prokaryotes.</title>
        <authorList>
            <person name="Whitman W."/>
        </authorList>
    </citation>
    <scope>NUCLEOTIDE SEQUENCE [LARGE SCALE GENOMIC DNA]</scope>
    <source>
        <strain evidence="1 2">USDA 160</strain>
    </source>
</reference>
<proteinExistence type="predicted"/>
<accession>A0ABV2RHQ4</accession>
<evidence type="ECO:0008006" key="3">
    <source>
        <dbReference type="Google" id="ProtNLM"/>
    </source>
</evidence>
<name>A0ABV2RHQ4_BRAJP</name>
<sequence length="57" mass="6001">MGARISLRAVPANAGTHNHGPWFLAKLLASIIAKLAAVVMDPGLALRAPRDDEIGKQ</sequence>
<dbReference type="Proteomes" id="UP001549291">
    <property type="component" value="Unassembled WGS sequence"/>
</dbReference>
<evidence type="ECO:0000313" key="1">
    <source>
        <dbReference type="EMBL" id="MET4716468.1"/>
    </source>
</evidence>
<protein>
    <recommendedName>
        <fullName evidence="3">Transposase</fullName>
    </recommendedName>
</protein>
<evidence type="ECO:0000313" key="2">
    <source>
        <dbReference type="Proteomes" id="UP001549291"/>
    </source>
</evidence>
<keyword evidence="2" id="KW-1185">Reference proteome</keyword>
<comment type="caution">
    <text evidence="1">The sequence shown here is derived from an EMBL/GenBank/DDBJ whole genome shotgun (WGS) entry which is preliminary data.</text>
</comment>
<organism evidence="1 2">
    <name type="scientific">Bradyrhizobium japonicum</name>
    <dbReference type="NCBI Taxonomy" id="375"/>
    <lineage>
        <taxon>Bacteria</taxon>
        <taxon>Pseudomonadati</taxon>
        <taxon>Pseudomonadota</taxon>
        <taxon>Alphaproteobacteria</taxon>
        <taxon>Hyphomicrobiales</taxon>
        <taxon>Nitrobacteraceae</taxon>
        <taxon>Bradyrhizobium</taxon>
    </lineage>
</organism>
<dbReference type="EMBL" id="JBEPTQ010000002">
    <property type="protein sequence ID" value="MET4716468.1"/>
    <property type="molecule type" value="Genomic_DNA"/>
</dbReference>
<gene>
    <name evidence="1" type="ORF">ABIF63_000574</name>
</gene>